<evidence type="ECO:0000256" key="1">
    <source>
        <dbReference type="SAM" id="SignalP"/>
    </source>
</evidence>
<dbReference type="InterPro" id="IPR010262">
    <property type="entry name" value="Arylsulfotransferase_bact"/>
</dbReference>
<gene>
    <name evidence="2" type="ORF">LG649_13640</name>
</gene>
<keyword evidence="3" id="KW-1185">Reference proteome</keyword>
<protein>
    <submittedName>
        <fullName evidence="2">Aryl-sulfate sulfotransferase</fullName>
    </submittedName>
</protein>
<dbReference type="Proteomes" id="UP001139199">
    <property type="component" value="Unassembled WGS sequence"/>
</dbReference>
<dbReference type="PANTHER" id="PTHR35340:SF5">
    <property type="entry name" value="ASST-DOMAIN-CONTAINING PROTEIN"/>
    <property type="match status" value="1"/>
</dbReference>
<accession>A0A9X1I466</accession>
<dbReference type="PROSITE" id="PS51257">
    <property type="entry name" value="PROKAR_LIPOPROTEIN"/>
    <property type="match status" value="1"/>
</dbReference>
<proteinExistence type="predicted"/>
<dbReference type="InterPro" id="IPR053143">
    <property type="entry name" value="Arylsulfate_ST"/>
</dbReference>
<sequence>MKNSFFKLSILTLMSAFMFVGCSDDDYTATDTEEDEDETTETTVNNSDFTVGLIYKTDDVADGYTLFSPIRSTNTYLIDNCGDLVQTWSSDYTPQGVYMLENGHILRSATLTAVNSEFESAGGQTGRVELFNTDGDLYWYYEFNSATEFMHHDLEYIESTGTVMVMVWEKHTVAEVEAAGRTNATALWSERIVEIDPSTDEIVWEWDAWDHLVQDENPDEDNYGILSDNPQLLNINYTYEASDYEADWLHMNGVDYNETLDQIVVSSRNFSEFFIIDHSTTTTEAASHSGGTYGKGGDILYRWGNPQTYDMGDDSDQKLFVQHNANWINSEYQDGGQIMVFNNQTGYYEGIDYSTIDVIDTNVNTDGSYSLNTDGTYAPTDFTWTYEANPSTDFYAANISGARRLSNGNTIICEGTTGTFFEVDYDGNTVWKYVNPVDETGAVDQYSTPSRNFVFRCEKYESDYEGLAYYTLESQGTIESGSDYECE</sequence>
<feature type="signal peptide" evidence="1">
    <location>
        <begin position="1"/>
        <end position="23"/>
    </location>
</feature>
<dbReference type="AlphaFoldDB" id="A0A9X1I466"/>
<organism evidence="2 3">
    <name type="scientific">Neotamlana laminarinivorans</name>
    <dbReference type="NCBI Taxonomy" id="2883124"/>
    <lineage>
        <taxon>Bacteria</taxon>
        <taxon>Pseudomonadati</taxon>
        <taxon>Bacteroidota</taxon>
        <taxon>Flavobacteriia</taxon>
        <taxon>Flavobacteriales</taxon>
        <taxon>Flavobacteriaceae</taxon>
        <taxon>Neotamlana</taxon>
    </lineage>
</organism>
<dbReference type="EMBL" id="JAJAPW010000006">
    <property type="protein sequence ID" value="MCB4799892.1"/>
    <property type="molecule type" value="Genomic_DNA"/>
</dbReference>
<dbReference type="PANTHER" id="PTHR35340">
    <property type="entry name" value="PQQ ENZYME REPEAT PROTEIN-RELATED"/>
    <property type="match status" value="1"/>
</dbReference>
<keyword evidence="1" id="KW-0732">Signal</keyword>
<name>A0A9X1I466_9FLAO</name>
<dbReference type="RefSeq" id="WP_226544374.1">
    <property type="nucleotide sequence ID" value="NZ_JAJAPW010000006.1"/>
</dbReference>
<evidence type="ECO:0000313" key="2">
    <source>
        <dbReference type="EMBL" id="MCB4799892.1"/>
    </source>
</evidence>
<dbReference type="Pfam" id="PF05935">
    <property type="entry name" value="Arylsulfotrans"/>
    <property type="match status" value="1"/>
</dbReference>
<reference evidence="2" key="1">
    <citation type="submission" date="2021-10" db="EMBL/GenBank/DDBJ databases">
        <title>Tamlana sargassums sp. nov., and Tamlana laminarinivorans sp. nov., two new bacteria isolated from the brown alga.</title>
        <authorList>
            <person name="Li J."/>
        </authorList>
    </citation>
    <scope>NUCLEOTIDE SEQUENCE</scope>
    <source>
        <strain evidence="2">PT2-4</strain>
    </source>
</reference>
<evidence type="ECO:0000313" key="3">
    <source>
        <dbReference type="Proteomes" id="UP001139199"/>
    </source>
</evidence>
<dbReference type="GO" id="GO:0004062">
    <property type="term" value="F:aryl sulfotransferase activity"/>
    <property type="evidence" value="ECO:0007669"/>
    <property type="project" value="InterPro"/>
</dbReference>
<feature type="chain" id="PRO_5040955365" evidence="1">
    <location>
        <begin position="24"/>
        <end position="487"/>
    </location>
</feature>
<comment type="caution">
    <text evidence="2">The sequence shown here is derived from an EMBL/GenBank/DDBJ whole genome shotgun (WGS) entry which is preliminary data.</text>
</comment>